<gene>
    <name evidence="3" type="ORF">FPRO_16108</name>
</gene>
<evidence type="ECO:0000259" key="2">
    <source>
        <dbReference type="PROSITE" id="PS50053"/>
    </source>
</evidence>
<dbReference type="SMART" id="SM00213">
    <property type="entry name" value="UBQ"/>
    <property type="match status" value="1"/>
</dbReference>
<dbReference type="PROSITE" id="PS50030">
    <property type="entry name" value="UBA"/>
    <property type="match status" value="1"/>
</dbReference>
<protein>
    <recommendedName>
        <fullName evidence="5">Ubiquitin-like protein</fullName>
    </recommendedName>
</protein>
<dbReference type="InterPro" id="IPR000626">
    <property type="entry name" value="Ubiquitin-like_dom"/>
</dbReference>
<accession>A0A1L7WBC1</accession>
<dbReference type="PANTHER" id="PTHR10677:SF3">
    <property type="entry name" value="FI07626P-RELATED"/>
    <property type="match status" value="1"/>
</dbReference>
<dbReference type="RefSeq" id="XP_031090397.1">
    <property type="nucleotide sequence ID" value="XM_031225216.1"/>
</dbReference>
<organism evidence="3 4">
    <name type="scientific">Fusarium proliferatum (strain ET1)</name>
    <name type="common">Orchid endophyte fungus</name>
    <dbReference type="NCBI Taxonomy" id="1227346"/>
    <lineage>
        <taxon>Eukaryota</taxon>
        <taxon>Fungi</taxon>
        <taxon>Dikarya</taxon>
        <taxon>Ascomycota</taxon>
        <taxon>Pezizomycotina</taxon>
        <taxon>Sordariomycetes</taxon>
        <taxon>Hypocreomycetidae</taxon>
        <taxon>Hypocreales</taxon>
        <taxon>Nectriaceae</taxon>
        <taxon>Fusarium</taxon>
        <taxon>Fusarium fujikuroi species complex</taxon>
    </lineage>
</organism>
<dbReference type="InterPro" id="IPR015940">
    <property type="entry name" value="UBA"/>
</dbReference>
<keyword evidence="4" id="KW-1185">Reference proteome</keyword>
<dbReference type="Proteomes" id="UP000183971">
    <property type="component" value="Unassembled WGS sequence"/>
</dbReference>
<dbReference type="InterPro" id="IPR029071">
    <property type="entry name" value="Ubiquitin-like_domsf"/>
</dbReference>
<reference evidence="4" key="1">
    <citation type="journal article" date="2016" name="Genome Biol. Evol.">
        <title>Comparative 'omics' of the Fusarium fujikuroi species complex highlights differences in genetic potential and metabolite synthesis.</title>
        <authorList>
            <person name="Niehaus E.-M."/>
            <person name="Muensterkoetter M."/>
            <person name="Proctor R.H."/>
            <person name="Brown D.W."/>
            <person name="Sharon A."/>
            <person name="Idan Y."/>
            <person name="Oren-Young L."/>
            <person name="Sieber C.M."/>
            <person name="Novak O."/>
            <person name="Pencik A."/>
            <person name="Tarkowska D."/>
            <person name="Hromadova K."/>
            <person name="Freeman S."/>
            <person name="Maymon M."/>
            <person name="Elazar M."/>
            <person name="Youssef S.A."/>
            <person name="El-Shabrawy E.S.M."/>
            <person name="Shalaby A.B.A."/>
            <person name="Houterman P."/>
            <person name="Brock N.L."/>
            <person name="Burkhardt I."/>
            <person name="Tsavkelova E.A."/>
            <person name="Dickschat J.S."/>
            <person name="Galuszka P."/>
            <person name="Gueldener U."/>
            <person name="Tudzynski B."/>
        </authorList>
    </citation>
    <scope>NUCLEOTIDE SEQUENCE [LARGE SCALE GENOMIC DNA]</scope>
    <source>
        <strain evidence="4">ET1</strain>
    </source>
</reference>
<dbReference type="PANTHER" id="PTHR10677">
    <property type="entry name" value="UBIQUILIN"/>
    <property type="match status" value="1"/>
</dbReference>
<feature type="domain" description="Ubiquitin-like" evidence="2">
    <location>
        <begin position="13"/>
        <end position="90"/>
    </location>
</feature>
<dbReference type="PROSITE" id="PS50053">
    <property type="entry name" value="UBIQUITIN_2"/>
    <property type="match status" value="1"/>
</dbReference>
<dbReference type="GO" id="GO:0031593">
    <property type="term" value="F:polyubiquitin modification-dependent protein binding"/>
    <property type="evidence" value="ECO:0007669"/>
    <property type="project" value="TreeGrafter"/>
</dbReference>
<dbReference type="GO" id="GO:0005829">
    <property type="term" value="C:cytosol"/>
    <property type="evidence" value="ECO:0007669"/>
    <property type="project" value="TreeGrafter"/>
</dbReference>
<dbReference type="EMBL" id="FJOF01000021">
    <property type="protein sequence ID" value="CZR49903.1"/>
    <property type="molecule type" value="Genomic_DNA"/>
</dbReference>
<dbReference type="CDD" id="cd17039">
    <property type="entry name" value="Ubl_ubiquitin_like"/>
    <property type="match status" value="1"/>
</dbReference>
<dbReference type="SUPFAM" id="SSF54236">
    <property type="entry name" value="Ubiquitin-like"/>
    <property type="match status" value="1"/>
</dbReference>
<evidence type="ECO:0000313" key="3">
    <source>
        <dbReference type="EMBL" id="CZR49903.1"/>
    </source>
</evidence>
<comment type="caution">
    <text evidence="3">The sequence shown here is derived from an EMBL/GenBank/DDBJ whole genome shotgun (WGS) entry which is preliminary data.</text>
</comment>
<dbReference type="InterPro" id="IPR009060">
    <property type="entry name" value="UBA-like_sf"/>
</dbReference>
<sequence>MTDNPQSSSDSQITFKVKTVSGSTLDVTMGGTETVSNLLDKVAKKFHEEISANSSCIIFSGQVMENDKALSACGIKSDNTVFIIRNSAASNQQPDPASCVNTVASAPISANEDMINQPFANLMGTIDGGPSGPLTELRRRNGGEPSSSFAVLERLVWGHPNYTQHERAALRDPVVVDNMISKYFRLPDGHEGRHVLHLLTEASSSSPDIIGKMIDEVCRLFDSMVVGFPAPGITGTAPVNVVNGGSSQVQQEQNTSQPDLAGIQEGNEGVHDVMDPIRELYMLQFKDRVEDVYMDRYAEGLRRLNDVGFCDFEQNIEALNQADGSVEDAIEYLTRKKLDNVPDRS</sequence>
<dbReference type="Pfam" id="PF00240">
    <property type="entry name" value="ubiquitin"/>
    <property type="match status" value="1"/>
</dbReference>
<dbReference type="VEuPathDB" id="FungiDB:FPRO_16108"/>
<evidence type="ECO:0008006" key="5">
    <source>
        <dbReference type="Google" id="ProtNLM"/>
    </source>
</evidence>
<dbReference type="GO" id="GO:0006511">
    <property type="term" value="P:ubiquitin-dependent protein catabolic process"/>
    <property type="evidence" value="ECO:0007669"/>
    <property type="project" value="TreeGrafter"/>
</dbReference>
<name>A0A1L7WBC1_FUSPR</name>
<evidence type="ECO:0000259" key="1">
    <source>
        <dbReference type="PROSITE" id="PS50030"/>
    </source>
</evidence>
<dbReference type="Gene3D" id="3.10.20.90">
    <property type="entry name" value="Phosphatidylinositol 3-kinase Catalytic Subunit, Chain A, domain 1"/>
    <property type="match status" value="1"/>
</dbReference>
<feature type="domain" description="UBA" evidence="1">
    <location>
        <begin position="293"/>
        <end position="336"/>
    </location>
</feature>
<dbReference type="GeneID" id="42060963"/>
<proteinExistence type="predicted"/>
<dbReference type="SUPFAM" id="SSF46934">
    <property type="entry name" value="UBA-like"/>
    <property type="match status" value="1"/>
</dbReference>
<dbReference type="AlphaFoldDB" id="A0A1L7WBC1"/>
<dbReference type="InterPro" id="IPR015496">
    <property type="entry name" value="Ubiquilin"/>
</dbReference>
<evidence type="ECO:0000313" key="4">
    <source>
        <dbReference type="Proteomes" id="UP000183971"/>
    </source>
</evidence>
<dbReference type="Gene3D" id="1.10.8.10">
    <property type="entry name" value="DNA helicase RuvA subunit, C-terminal domain"/>
    <property type="match status" value="1"/>
</dbReference>